<dbReference type="Gene3D" id="2.40.420.20">
    <property type="match status" value="1"/>
</dbReference>
<name>A0A4R6EF83_9RHOO</name>
<dbReference type="Gene3D" id="2.40.50.100">
    <property type="match status" value="1"/>
</dbReference>
<keyword evidence="6" id="KW-1185">Reference proteome</keyword>
<protein>
    <submittedName>
        <fullName evidence="5">Multidrug efflux pump subunit AcrA (Membrane-fusion protein)</fullName>
    </submittedName>
</protein>
<reference evidence="5 6" key="1">
    <citation type="submission" date="2019-03" db="EMBL/GenBank/DDBJ databases">
        <title>Genomic Encyclopedia of Type Strains, Phase IV (KMG-IV): sequencing the most valuable type-strain genomes for metagenomic binning, comparative biology and taxonomic classification.</title>
        <authorList>
            <person name="Goeker M."/>
        </authorList>
    </citation>
    <scope>NUCLEOTIDE SEQUENCE [LARGE SCALE GENOMIC DNA]</scope>
    <source>
        <strain evidence="5 6">DSM 12121</strain>
    </source>
</reference>
<evidence type="ECO:0000313" key="5">
    <source>
        <dbReference type="EMBL" id="TDN56159.1"/>
    </source>
</evidence>
<sequence>MKTTFDTRLSLPHAATAADASNTNAPARPHAMTRRLALLLALPLALQLSTPAIAGPGHDHADEAPAAGDGPRRLADGSVFLPKPTQRMMGLRTIVAAEADLPQAVELAATVMLDPNAGGRVQPTQGGRLEAGPRGLPGVGQAVAKGEVLAHVVASAAALERAGQQAQLAEARSALALAEKRLARLQELADTVPRRDLETAASERDGLAARASSLAAGLSARETLVAPVAGVIASAAAVSGQVVAAGETLFEIVDPARMQVEALAFDAALAADIGSATLVPPRAAAPGGNAALPLNFIGAGRILREQALPLVFRAEGSGLAAYAIGQPVKVVVQTRSTRRGVAVPSTALSRNAANQTMVWVKQAPERFEPRVVAVAPLDGARSAVLSGLAAGERVVSEGAALVGQVR</sequence>
<dbReference type="GO" id="GO:0030313">
    <property type="term" value="C:cell envelope"/>
    <property type="evidence" value="ECO:0007669"/>
    <property type="project" value="TreeGrafter"/>
</dbReference>
<keyword evidence="2" id="KW-0175">Coiled coil</keyword>
<evidence type="ECO:0000259" key="4">
    <source>
        <dbReference type="Pfam" id="PF25975"/>
    </source>
</evidence>
<dbReference type="PANTHER" id="PTHR30097:SF4">
    <property type="entry name" value="SLR6042 PROTEIN"/>
    <property type="match status" value="1"/>
</dbReference>
<evidence type="ECO:0000313" key="6">
    <source>
        <dbReference type="Proteomes" id="UP000295129"/>
    </source>
</evidence>
<dbReference type="GO" id="GO:0060003">
    <property type="term" value="P:copper ion export"/>
    <property type="evidence" value="ECO:0007669"/>
    <property type="project" value="TreeGrafter"/>
</dbReference>
<dbReference type="EMBL" id="SNVV01000002">
    <property type="protein sequence ID" value="TDN56159.1"/>
    <property type="molecule type" value="Genomic_DNA"/>
</dbReference>
<dbReference type="Proteomes" id="UP000295129">
    <property type="component" value="Unassembled WGS sequence"/>
</dbReference>
<accession>A0A4R6EF83</accession>
<dbReference type="InterPro" id="IPR058649">
    <property type="entry name" value="CzcB_C"/>
</dbReference>
<dbReference type="PANTHER" id="PTHR30097">
    <property type="entry name" value="CATION EFFLUX SYSTEM PROTEIN CUSB"/>
    <property type="match status" value="1"/>
</dbReference>
<organism evidence="5 6">
    <name type="scientific">Azoarcus indigens</name>
    <dbReference type="NCBI Taxonomy" id="29545"/>
    <lineage>
        <taxon>Bacteria</taxon>
        <taxon>Pseudomonadati</taxon>
        <taxon>Pseudomonadota</taxon>
        <taxon>Betaproteobacteria</taxon>
        <taxon>Rhodocyclales</taxon>
        <taxon>Zoogloeaceae</taxon>
        <taxon>Azoarcus</taxon>
    </lineage>
</organism>
<comment type="caution">
    <text evidence="5">The sequence shown here is derived from an EMBL/GenBank/DDBJ whole genome shotgun (WGS) entry which is preliminary data.</text>
</comment>
<dbReference type="AlphaFoldDB" id="A0A4R6EF83"/>
<evidence type="ECO:0000256" key="2">
    <source>
        <dbReference type="SAM" id="Coils"/>
    </source>
</evidence>
<gene>
    <name evidence="5" type="ORF">C7389_10294</name>
</gene>
<feature type="coiled-coil region" evidence="2">
    <location>
        <begin position="161"/>
        <end position="188"/>
    </location>
</feature>
<keyword evidence="1" id="KW-0813">Transport</keyword>
<evidence type="ECO:0000256" key="3">
    <source>
        <dbReference type="SAM" id="MobiDB-lite"/>
    </source>
</evidence>
<dbReference type="RefSeq" id="WP_425455552.1">
    <property type="nucleotide sequence ID" value="NZ_SNVV01000002.1"/>
</dbReference>
<evidence type="ECO:0000256" key="1">
    <source>
        <dbReference type="ARBA" id="ARBA00022448"/>
    </source>
</evidence>
<dbReference type="GO" id="GO:0015679">
    <property type="term" value="P:plasma membrane copper ion transport"/>
    <property type="evidence" value="ECO:0007669"/>
    <property type="project" value="TreeGrafter"/>
</dbReference>
<dbReference type="SUPFAM" id="SSF111369">
    <property type="entry name" value="HlyD-like secretion proteins"/>
    <property type="match status" value="1"/>
</dbReference>
<feature type="region of interest" description="Disordered" evidence="3">
    <location>
        <begin position="53"/>
        <end position="78"/>
    </location>
</feature>
<dbReference type="Pfam" id="PF25975">
    <property type="entry name" value="CzcB_C"/>
    <property type="match status" value="1"/>
</dbReference>
<proteinExistence type="predicted"/>
<feature type="domain" description="CzcB-like C-terminal circularly permuted SH3-like" evidence="4">
    <location>
        <begin position="341"/>
        <end position="399"/>
    </location>
</feature>
<dbReference type="InterPro" id="IPR051909">
    <property type="entry name" value="MFP_Cation_Efflux"/>
</dbReference>